<accession>A0A6A5JVB2</accession>
<evidence type="ECO:0000313" key="3">
    <source>
        <dbReference type="Proteomes" id="UP000800040"/>
    </source>
</evidence>
<evidence type="ECO:0000313" key="2">
    <source>
        <dbReference type="EMBL" id="KAF1828258.1"/>
    </source>
</evidence>
<name>A0A6A5JVB2_9PLEO</name>
<sequence>MEVIGGTAAVSQLLGQAITIIQKIQDARAKVRGASDRLDGYQSQLDTLLDALRLVQDEPELQTRPIEKQVQKIIDLGKGLQRQLDAFAAQLTRSKTKQYTHAVFSGDKDERELENAMTKLDRAKADLNAMIVTTQVGLSGSMRAGFEVALAVVQRVDMNVRMVLGERLCMAAHLEERRMGEEGDDTVPLSAEEVKALNFVDKVSWVDNEAFDDANVFNSDLVERQIHAPTERLYKGNKAHGTTGDASSSRSEPFVLHSPIPAAVYQEPIAGDLGRGTCTVGHVRPLLGKLEPLNLDEWNENETYDEEPPTCLHYSIEWKVTLNNKLLSKDTEPDLVLAPRFYWSLLLREKLEKLLQKKLPPSKRVACEDTNVVVLVTERSKRDLTKRFDEIDVDWFLVERQLSQWSESFRAGKKLRVDVSFNYVEIGQPTPVASKRDGKRRYPSATQHMLAERDSQVDAEEGTSSLPSVWQDLKALIRHVAQGGQLLSHDDVPEDIRQQLYAEEQQQLERHQRASHSVPANHAPIHITNVLPGPSHPTSGSTGVQAKPRLDVPGFLDTAVEEYSDWQQSRVRREDQKNDIRNMCGMALEHGLDLQQLHDDQDPDFFISRGMKIGVARRFIRDIEHWVQQQVAATGQITID</sequence>
<feature type="coiled-coil region" evidence="1">
    <location>
        <begin position="106"/>
        <end position="133"/>
    </location>
</feature>
<evidence type="ECO:0000256" key="1">
    <source>
        <dbReference type="SAM" id="Coils"/>
    </source>
</evidence>
<dbReference type="EMBL" id="ML975594">
    <property type="protein sequence ID" value="KAF1828258.1"/>
    <property type="molecule type" value="Genomic_DNA"/>
</dbReference>
<dbReference type="AlphaFoldDB" id="A0A6A5JVB2"/>
<keyword evidence="1" id="KW-0175">Coiled coil</keyword>
<protein>
    <submittedName>
        <fullName evidence="2">Uncharacterized protein</fullName>
    </submittedName>
</protein>
<proteinExistence type="predicted"/>
<organism evidence="2 3">
    <name type="scientific">Decorospora gaudefroyi</name>
    <dbReference type="NCBI Taxonomy" id="184978"/>
    <lineage>
        <taxon>Eukaryota</taxon>
        <taxon>Fungi</taxon>
        <taxon>Dikarya</taxon>
        <taxon>Ascomycota</taxon>
        <taxon>Pezizomycotina</taxon>
        <taxon>Dothideomycetes</taxon>
        <taxon>Pleosporomycetidae</taxon>
        <taxon>Pleosporales</taxon>
        <taxon>Pleosporineae</taxon>
        <taxon>Pleosporaceae</taxon>
        <taxon>Decorospora</taxon>
    </lineage>
</organism>
<reference evidence="2" key="1">
    <citation type="submission" date="2020-01" db="EMBL/GenBank/DDBJ databases">
        <authorList>
            <consortium name="DOE Joint Genome Institute"/>
            <person name="Haridas S."/>
            <person name="Albert R."/>
            <person name="Binder M."/>
            <person name="Bloem J."/>
            <person name="Labutti K."/>
            <person name="Salamov A."/>
            <person name="Andreopoulos B."/>
            <person name="Baker S.E."/>
            <person name="Barry K."/>
            <person name="Bills G."/>
            <person name="Bluhm B.H."/>
            <person name="Cannon C."/>
            <person name="Castanera R."/>
            <person name="Culley D.E."/>
            <person name="Daum C."/>
            <person name="Ezra D."/>
            <person name="Gonzalez J.B."/>
            <person name="Henrissat B."/>
            <person name="Kuo A."/>
            <person name="Liang C."/>
            <person name="Lipzen A."/>
            <person name="Lutzoni F."/>
            <person name="Magnuson J."/>
            <person name="Mondo S."/>
            <person name="Nolan M."/>
            <person name="Ohm R."/>
            <person name="Pangilinan J."/>
            <person name="Park H.-J."/>
            <person name="Ramirez L."/>
            <person name="Alfaro M."/>
            <person name="Sun H."/>
            <person name="Tritt A."/>
            <person name="Yoshinaga Y."/>
            <person name="Zwiers L.-H."/>
            <person name="Turgeon B.G."/>
            <person name="Goodwin S.B."/>
            <person name="Spatafora J.W."/>
            <person name="Crous P.W."/>
            <person name="Grigoriev I.V."/>
        </authorList>
    </citation>
    <scope>NUCLEOTIDE SEQUENCE</scope>
    <source>
        <strain evidence="2">P77</strain>
    </source>
</reference>
<keyword evidence="3" id="KW-1185">Reference proteome</keyword>
<feature type="coiled-coil region" evidence="1">
    <location>
        <begin position="24"/>
        <end position="58"/>
    </location>
</feature>
<dbReference type="Proteomes" id="UP000800040">
    <property type="component" value="Unassembled WGS sequence"/>
</dbReference>
<gene>
    <name evidence="2" type="ORF">BDW02DRAFT_635288</name>
</gene>
<dbReference type="OrthoDB" id="4232626at2759"/>